<dbReference type="RefSeq" id="WP_148306114.1">
    <property type="nucleotide sequence ID" value="NZ_CP007128.1"/>
</dbReference>
<dbReference type="KEGG" id="gba:J421_0446"/>
<reference evidence="2 3" key="1">
    <citation type="journal article" date="2014" name="Genome Announc.">
        <title>Genome Sequence and Methylome of Soil Bacterium Gemmatirosa kalamazoonensis KBS708T, a Member of the Rarely Cultivated Gemmatimonadetes Phylum.</title>
        <authorList>
            <person name="Debruyn J.M."/>
            <person name="Radosevich M."/>
            <person name="Wommack K.E."/>
            <person name="Polson S.W."/>
            <person name="Hauser L.J."/>
            <person name="Fawaz M.N."/>
            <person name="Korlach J."/>
            <person name="Tsai Y.C."/>
        </authorList>
    </citation>
    <scope>NUCLEOTIDE SEQUENCE [LARGE SCALE GENOMIC DNA]</scope>
    <source>
        <strain evidence="2 3">KBS708</strain>
    </source>
</reference>
<dbReference type="InterPro" id="IPR025874">
    <property type="entry name" value="DZR"/>
</dbReference>
<dbReference type="Proteomes" id="UP000019151">
    <property type="component" value="Chromosome"/>
</dbReference>
<evidence type="ECO:0000313" key="3">
    <source>
        <dbReference type="Proteomes" id="UP000019151"/>
    </source>
</evidence>
<proteinExistence type="predicted"/>
<dbReference type="AlphaFoldDB" id="W0RF24"/>
<evidence type="ECO:0000259" key="1">
    <source>
        <dbReference type="Pfam" id="PF12773"/>
    </source>
</evidence>
<gene>
    <name evidence="2" type="ORF">J421_0446</name>
</gene>
<dbReference type="eggNOG" id="ENOG5033WE8">
    <property type="taxonomic scope" value="Bacteria"/>
</dbReference>
<accession>W0RF24</accession>
<dbReference type="STRING" id="861299.J421_0446"/>
<dbReference type="Pfam" id="PF12773">
    <property type="entry name" value="DZR"/>
    <property type="match status" value="1"/>
</dbReference>
<dbReference type="OrthoDB" id="8708757at2"/>
<protein>
    <submittedName>
        <fullName evidence="2">Double zinc ribbon</fullName>
    </submittedName>
</protein>
<feature type="domain" description="DZANK-type" evidence="1">
    <location>
        <begin position="14"/>
        <end position="56"/>
    </location>
</feature>
<organism evidence="2 3">
    <name type="scientific">Gemmatirosa kalamazoonensis</name>
    <dbReference type="NCBI Taxonomy" id="861299"/>
    <lineage>
        <taxon>Bacteria</taxon>
        <taxon>Pseudomonadati</taxon>
        <taxon>Gemmatimonadota</taxon>
        <taxon>Gemmatimonadia</taxon>
        <taxon>Gemmatimonadales</taxon>
        <taxon>Gemmatimonadaceae</taxon>
        <taxon>Gemmatirosa</taxon>
    </lineage>
</organism>
<dbReference type="HOGENOM" id="CLU_982660_0_0_0"/>
<name>W0RF24_9BACT</name>
<dbReference type="EMBL" id="CP007128">
    <property type="protein sequence ID" value="AHG87983.1"/>
    <property type="molecule type" value="Genomic_DNA"/>
</dbReference>
<dbReference type="InParanoid" id="W0RF24"/>
<keyword evidence="3" id="KW-1185">Reference proteome</keyword>
<sequence length="283" mass="28847">MTSPAPNAPALLRCPACGEPGTGRFCSACGASLGGATCAGCDAPLSPGARFCHRCGLAAGAAAPTRPAAARDRTASLAPWAVAFVALLALAANFAGRNFASAKGSAVDGSANALPQASLGEGGAAANAPFAGGGGGGRPPNLASMSPREIADRLFDRVMALSTQGKADSATFFAQMALQNYAGMGDLDLDQRYDMGRVAEVAGQADVMRAQADTILQRNPTHLLGLVLATKAASMRNDAKALAEYRDRLLAADRSGERQRGLEEYQRHANDIDDAVKAAKGAK</sequence>
<evidence type="ECO:0000313" key="2">
    <source>
        <dbReference type="EMBL" id="AHG87983.1"/>
    </source>
</evidence>